<keyword evidence="4 6" id="KW-1133">Transmembrane helix</keyword>
<evidence type="ECO:0000256" key="1">
    <source>
        <dbReference type="ARBA" id="ARBA00004651"/>
    </source>
</evidence>
<dbReference type="Proteomes" id="UP000000954">
    <property type="component" value="Chromosome"/>
</dbReference>
<dbReference type="STRING" id="469378.Ccur_05840"/>
<feature type="transmembrane region" description="Helical" evidence="6">
    <location>
        <begin position="311"/>
        <end position="337"/>
    </location>
</feature>
<evidence type="ECO:0000313" key="8">
    <source>
        <dbReference type="Proteomes" id="UP000000954"/>
    </source>
</evidence>
<keyword evidence="5 6" id="KW-0472">Membrane</keyword>
<feature type="transmembrane region" description="Helical" evidence="6">
    <location>
        <begin position="343"/>
        <end position="360"/>
    </location>
</feature>
<dbReference type="HOGENOM" id="CLU_040274_1_0_11"/>
<dbReference type="PANTHER" id="PTHR30250:SF26">
    <property type="entry name" value="PSMA PROTEIN"/>
    <property type="match status" value="1"/>
</dbReference>
<feature type="transmembrane region" description="Helical" evidence="6">
    <location>
        <begin position="381"/>
        <end position="399"/>
    </location>
</feature>
<feature type="transmembrane region" description="Helical" evidence="6">
    <location>
        <begin position="49"/>
        <end position="72"/>
    </location>
</feature>
<dbReference type="RefSeq" id="WP_012802989.1">
    <property type="nucleotide sequence ID" value="NC_013170.1"/>
</dbReference>
<dbReference type="GO" id="GO:0005886">
    <property type="term" value="C:plasma membrane"/>
    <property type="evidence" value="ECO:0007669"/>
    <property type="project" value="UniProtKB-SubCell"/>
</dbReference>
<feature type="transmembrane region" description="Helical" evidence="6">
    <location>
        <begin position="21"/>
        <end position="43"/>
    </location>
</feature>
<feature type="transmembrane region" description="Helical" evidence="6">
    <location>
        <begin position="405"/>
        <end position="425"/>
    </location>
</feature>
<feature type="transmembrane region" description="Helical" evidence="6">
    <location>
        <begin position="463"/>
        <end position="488"/>
    </location>
</feature>
<keyword evidence="3 6" id="KW-0812">Transmembrane</keyword>
<evidence type="ECO:0008006" key="9">
    <source>
        <dbReference type="Google" id="ProtNLM"/>
    </source>
</evidence>
<feature type="transmembrane region" description="Helical" evidence="6">
    <location>
        <begin position="437"/>
        <end position="457"/>
    </location>
</feature>
<feature type="transmembrane region" description="Helical" evidence="6">
    <location>
        <begin position="157"/>
        <end position="180"/>
    </location>
</feature>
<keyword evidence="2" id="KW-1003">Cell membrane</keyword>
<evidence type="ECO:0000256" key="5">
    <source>
        <dbReference type="ARBA" id="ARBA00023136"/>
    </source>
</evidence>
<dbReference type="AlphaFoldDB" id="C7MN11"/>
<dbReference type="eggNOG" id="COG2244">
    <property type="taxonomic scope" value="Bacteria"/>
</dbReference>
<dbReference type="KEGG" id="ccu:Ccur_05840"/>
<name>C7MN11_CRYCD</name>
<dbReference type="OrthoDB" id="8609648at2"/>
<feature type="transmembrane region" description="Helical" evidence="6">
    <location>
        <begin position="128"/>
        <end position="145"/>
    </location>
</feature>
<evidence type="ECO:0000256" key="6">
    <source>
        <dbReference type="SAM" id="Phobius"/>
    </source>
</evidence>
<evidence type="ECO:0000313" key="7">
    <source>
        <dbReference type="EMBL" id="ACU94301.1"/>
    </source>
</evidence>
<dbReference type="PANTHER" id="PTHR30250">
    <property type="entry name" value="PST FAMILY PREDICTED COLANIC ACID TRANSPORTER"/>
    <property type="match status" value="1"/>
</dbReference>
<evidence type="ECO:0000256" key="4">
    <source>
        <dbReference type="ARBA" id="ARBA00022989"/>
    </source>
</evidence>
<accession>C7MN11</accession>
<evidence type="ECO:0000256" key="2">
    <source>
        <dbReference type="ARBA" id="ARBA00022475"/>
    </source>
</evidence>
<sequence>MASSRVANSLKNVFAAWGGQALYALASFVVRAVFVATLAQEFVGLETLFASLLTILTLADLGVGSAIVFALYEPLATDNKEVVKSLMRLFKRAYIVIGIVIIVLGIILAPNVRLLLGADAPDIPLLEVYFFCFVLNTGISYFFSYKGSLINADQKSYIVYLIQYSFLTVMCLFQIAVLVITHNYLVFLICMIASTLFQNIVIALTANRMYPYIKEKDVKPLDRGILRSIEKNVVGLMMHRIAGVASTPVNNLVITSFVGLATTSLYGNYLLVIQAMERILAKVFDSIIASVGDLGVREGEQRQYEVFQTAFFVNALVFGGVAGGMMCSFNSFITLWVGSDWCLPDYLVILIVLLFFVKGMRSAGETFTSAYGLYWITKWKAVLEAIFLPVLAIILVQPYGMAGVLIASMISSLGISTVYEAWAVYRHGFHMPLRAYIRMFSLYVLVCVVAMLAAFWLCTNMALTGIVGFLVNGLVGMVITAGVVVLVFGRTRPAREAFGIAARIFNHVIAKLPFYKAQG</sequence>
<evidence type="ECO:0000256" key="3">
    <source>
        <dbReference type="ARBA" id="ARBA00022692"/>
    </source>
</evidence>
<feature type="transmembrane region" description="Helical" evidence="6">
    <location>
        <begin position="186"/>
        <end position="206"/>
    </location>
</feature>
<proteinExistence type="predicted"/>
<dbReference type="InterPro" id="IPR050833">
    <property type="entry name" value="Poly_Biosynth_Transport"/>
</dbReference>
<organism evidence="7 8">
    <name type="scientific">Cryptobacterium curtum (strain ATCC 700683 / DSM 15641 / CCUG 43107 / 12-3)</name>
    <dbReference type="NCBI Taxonomy" id="469378"/>
    <lineage>
        <taxon>Bacteria</taxon>
        <taxon>Bacillati</taxon>
        <taxon>Actinomycetota</taxon>
        <taxon>Coriobacteriia</taxon>
        <taxon>Eggerthellales</taxon>
        <taxon>Eggerthellaceae</taxon>
        <taxon>Cryptobacterium</taxon>
    </lineage>
</organism>
<keyword evidence="8" id="KW-1185">Reference proteome</keyword>
<reference evidence="7 8" key="1">
    <citation type="journal article" date="2009" name="Stand. Genomic Sci.">
        <title>Complete genome sequence of Cryptobacterium curtum type strain (12-3).</title>
        <authorList>
            <person name="Mavrommatis K."/>
            <person name="Pukall R."/>
            <person name="Rohde C."/>
            <person name="Chen F."/>
            <person name="Sims D."/>
            <person name="Brettin T."/>
            <person name="Kuske C."/>
            <person name="Detter J.C."/>
            <person name="Han C."/>
            <person name="Lapidus A."/>
            <person name="Copeland A."/>
            <person name="Glavina Del Rio T."/>
            <person name="Nolan M."/>
            <person name="Lucas S."/>
            <person name="Tice H."/>
            <person name="Cheng J.F."/>
            <person name="Bruce D."/>
            <person name="Goodwin L."/>
            <person name="Pitluck S."/>
            <person name="Ovchinnikova G."/>
            <person name="Pati A."/>
            <person name="Ivanova N."/>
            <person name="Chen A."/>
            <person name="Palaniappan K."/>
            <person name="Chain P."/>
            <person name="D'haeseleer P."/>
            <person name="Goker M."/>
            <person name="Bristow J."/>
            <person name="Eisen J.A."/>
            <person name="Markowitz V."/>
            <person name="Hugenholtz P."/>
            <person name="Rohde M."/>
            <person name="Klenk H.P."/>
            <person name="Kyrpides N.C."/>
        </authorList>
    </citation>
    <scope>NUCLEOTIDE SEQUENCE [LARGE SCALE GENOMIC DNA]</scope>
    <source>
        <strain evidence="8">ATCC 700683 / DSM 15641 / 12-3</strain>
    </source>
</reference>
<protein>
    <recommendedName>
        <fullName evidence="9">Membrane protein involved in the export of O-antigen and teichoic acid</fullName>
    </recommendedName>
</protein>
<dbReference type="EMBL" id="CP001682">
    <property type="protein sequence ID" value="ACU94301.1"/>
    <property type="molecule type" value="Genomic_DNA"/>
</dbReference>
<gene>
    <name evidence="7" type="ordered locus">Ccur_05840</name>
</gene>
<feature type="transmembrane region" description="Helical" evidence="6">
    <location>
        <begin position="93"/>
        <end position="116"/>
    </location>
</feature>
<comment type="subcellular location">
    <subcellularLocation>
        <location evidence="1">Cell membrane</location>
        <topology evidence="1">Multi-pass membrane protein</topology>
    </subcellularLocation>
</comment>